<sequence length="195" mass="21793">MICMYMMVEDKYIARIPPDMLGEDYDKAVEEVTKRSLEGKLVDVVNEKTGVNEGKYLVISIISTKAVGEGSIVHGDGGVYQEVKYSALVFYPEMQEIVDGEVVSVQKFGAFVKFSSFEGLLHISQIMDDRIDVDLENKRFIGKDTKRDLKVGDKVRVRIVALNLASSSVEDSKIGFTMKQVGLGKLEWLEKEAQA</sequence>
<dbReference type="Proteomes" id="UP000001017">
    <property type="component" value="Chromosome"/>
</dbReference>
<dbReference type="PROSITE" id="PS50126">
    <property type="entry name" value="S1"/>
    <property type="match status" value="1"/>
</dbReference>
<feature type="domain" description="S1 motif" evidence="5">
    <location>
        <begin position="95"/>
        <end position="179"/>
    </location>
</feature>
<dbReference type="EMBL" id="BA000011">
    <property type="protein sequence ID" value="BAB59627.1"/>
    <property type="molecule type" value="Genomic_DNA"/>
</dbReference>
<comment type="catalytic activity">
    <reaction evidence="4">
        <text>RNA(n) + a ribonucleoside 5'-triphosphate = RNA(n+1) + diphosphate</text>
        <dbReference type="Rhea" id="RHEA:21248"/>
        <dbReference type="Rhea" id="RHEA-COMP:14527"/>
        <dbReference type="Rhea" id="RHEA-COMP:17342"/>
        <dbReference type="ChEBI" id="CHEBI:33019"/>
        <dbReference type="ChEBI" id="CHEBI:61557"/>
        <dbReference type="ChEBI" id="CHEBI:140395"/>
        <dbReference type="EC" id="2.7.7.6"/>
    </reaction>
</comment>
<keyword evidence="4" id="KW-0808">Transferase</keyword>
<dbReference type="SUPFAM" id="SSF50249">
    <property type="entry name" value="Nucleic acid-binding proteins"/>
    <property type="match status" value="1"/>
</dbReference>
<dbReference type="PaxDb" id="273116-14324700"/>
<dbReference type="SMART" id="SM00316">
    <property type="entry name" value="S1"/>
    <property type="match status" value="1"/>
</dbReference>
<proteinExistence type="inferred from homology"/>
<evidence type="ECO:0000256" key="1">
    <source>
        <dbReference type="ARBA" id="ARBA00009307"/>
    </source>
</evidence>
<gene>
    <name evidence="4" type="primary">rpo7</name>
    <name evidence="4" type="synonym">rpoE</name>
    <name evidence="6" type="ORF">TVG0469653</name>
</gene>
<organism evidence="6 7">
    <name type="scientific">Thermoplasma volcanium (strain ATCC 51530 / DSM 4299 / JCM 9571 / NBRC 15438 / GSS1)</name>
    <dbReference type="NCBI Taxonomy" id="273116"/>
    <lineage>
        <taxon>Archaea</taxon>
        <taxon>Methanobacteriati</taxon>
        <taxon>Thermoplasmatota</taxon>
        <taxon>Thermoplasmata</taxon>
        <taxon>Thermoplasmatales</taxon>
        <taxon>Thermoplasmataceae</taxon>
        <taxon>Thermoplasma</taxon>
    </lineage>
</organism>
<dbReference type="InterPro" id="IPR005576">
    <property type="entry name" value="Rpb7-like_N"/>
</dbReference>
<dbReference type="InterPro" id="IPR036898">
    <property type="entry name" value="RNA_pol_Rpb7-like_N_sf"/>
</dbReference>
<comment type="function">
    <text evidence="4">DNA-dependent RNA polymerase (RNAP) catalyzes the transcription of DNA into RNA using the four ribonucleoside triphosphates as substrates.</text>
</comment>
<keyword evidence="4" id="KW-0548">Nucleotidyltransferase</keyword>
<reference evidence="6 7" key="2">
    <citation type="journal article" date="2000" name="Proc. Natl. Acad. Sci. U.S.A.">
        <title>Archaeal adaptation to higher temperatures revealed by genomic sequence of Thermoplasma volcanium.</title>
        <authorList>
            <person name="Kawashima T."/>
            <person name="Amano N."/>
            <person name="Koike H."/>
            <person name="Makino S."/>
            <person name="Higuchi S."/>
            <person name="Kawashima-Ohya Y."/>
            <person name="Watanabe K."/>
            <person name="Yamazaki M."/>
            <person name="Kanehori K."/>
            <person name="Kawamoto T."/>
            <person name="Nunoshiba T."/>
            <person name="Yamamoto Y."/>
            <person name="Aramaki H."/>
            <person name="Makino K."/>
            <person name="Suzuki M."/>
        </authorList>
    </citation>
    <scope>NUCLEOTIDE SEQUENCE [LARGE SCALE GENOMIC DNA]</scope>
    <source>
        <strain evidence="7">ATCC 51530 / DSM 4299 / JCM 9571 / NBRC 15438 / GSS1</strain>
    </source>
</reference>
<dbReference type="GO" id="GO:0005737">
    <property type="term" value="C:cytoplasm"/>
    <property type="evidence" value="ECO:0007669"/>
    <property type="project" value="UniProtKB-SubCell"/>
</dbReference>
<dbReference type="Pfam" id="PF00575">
    <property type="entry name" value="S1"/>
    <property type="match status" value="1"/>
</dbReference>
<protein>
    <recommendedName>
        <fullName evidence="4">DNA-directed RNA polymerase subunit Rpo7</fullName>
        <ecNumber evidence="4">2.7.7.6</ecNumber>
    </recommendedName>
    <alternativeName>
        <fullName evidence="4">DNA-directed RNA polymerase subunit E</fullName>
    </alternativeName>
</protein>
<accession>Q97BH0</accession>
<dbReference type="PhylomeDB" id="Q97BH0"/>
<dbReference type="GO" id="GO:0003899">
    <property type="term" value="F:DNA-directed RNA polymerase activity"/>
    <property type="evidence" value="ECO:0007669"/>
    <property type="project" value="UniProtKB-UniRule"/>
</dbReference>
<evidence type="ECO:0000259" key="5">
    <source>
        <dbReference type="PROSITE" id="PS50126"/>
    </source>
</evidence>
<evidence type="ECO:0000256" key="3">
    <source>
        <dbReference type="ARBA" id="ARBA00023163"/>
    </source>
</evidence>
<reference evidence="6 7" key="1">
    <citation type="journal article" date="1999" name="Proc. Jpn. Acad.">
        <title>Determination of the complete genomic DNA sequence of Thermoplasma volvanium GSS1.</title>
        <authorList>
            <person name="Kawashima T."/>
            <person name="Yamamoto Y."/>
            <person name="Aramaki H."/>
            <person name="Nunoshiba T."/>
            <person name="Kawamoto T."/>
            <person name="Watanabe K."/>
            <person name="Yamazaki M."/>
            <person name="Kanehori K."/>
            <person name="Amano N."/>
            <person name="Ohya Y."/>
            <person name="Makino K."/>
            <person name="Suzuki M."/>
        </authorList>
    </citation>
    <scope>NUCLEOTIDE SEQUENCE [LARGE SCALE GENOMIC DNA]</scope>
    <source>
        <strain evidence="7">ATCC 51530 / DSM 4299 / JCM 9571 / NBRC 15438 / GSS1</strain>
    </source>
</reference>
<dbReference type="GO" id="GO:0000428">
    <property type="term" value="C:DNA-directed RNA polymerase complex"/>
    <property type="evidence" value="ECO:0007669"/>
    <property type="project" value="UniProtKB-KW"/>
</dbReference>
<dbReference type="GO" id="GO:0003677">
    <property type="term" value="F:DNA binding"/>
    <property type="evidence" value="ECO:0007669"/>
    <property type="project" value="InterPro"/>
</dbReference>
<dbReference type="InterPro" id="IPR004519">
    <property type="entry name" value="RNAP_E/RPC8"/>
</dbReference>
<evidence type="ECO:0000313" key="7">
    <source>
        <dbReference type="Proteomes" id="UP000001017"/>
    </source>
</evidence>
<dbReference type="CDD" id="cd04460">
    <property type="entry name" value="S1_RpoE"/>
    <property type="match status" value="1"/>
</dbReference>
<dbReference type="CDD" id="cd04331">
    <property type="entry name" value="RNAP_E_N"/>
    <property type="match status" value="1"/>
</dbReference>
<dbReference type="NCBIfam" id="TIGR00448">
    <property type="entry name" value="rpoE"/>
    <property type="match status" value="1"/>
</dbReference>
<dbReference type="Gene3D" id="2.40.50.140">
    <property type="entry name" value="Nucleic acid-binding proteins"/>
    <property type="match status" value="1"/>
</dbReference>
<comment type="similarity">
    <text evidence="1 4">Belongs to the eukaryotic RPB7/RPC8 RNA polymerase subunit family.</text>
</comment>
<dbReference type="Pfam" id="PF03876">
    <property type="entry name" value="SHS2_Rpb7-N"/>
    <property type="match status" value="1"/>
</dbReference>
<keyword evidence="3 4" id="KW-0804">Transcription</keyword>
<dbReference type="PANTHER" id="PTHR12709:SF4">
    <property type="entry name" value="DNA-DIRECTED RNA POLYMERASE II SUBUNIT RPB7"/>
    <property type="match status" value="1"/>
</dbReference>
<comment type="subcellular location">
    <subcellularLocation>
        <location evidence="4">Cytoplasm</location>
    </subcellularLocation>
</comment>
<dbReference type="NCBIfam" id="NF006333">
    <property type="entry name" value="PRK08563.1"/>
    <property type="match status" value="1"/>
</dbReference>
<dbReference type="InterPro" id="IPR046399">
    <property type="entry name" value="RNApol_Rpo7"/>
</dbReference>
<dbReference type="SMR" id="Q97BH0"/>
<comment type="subunit">
    <text evidence="4">Part of the RNA polymerase complex. Forms a stalk with Rpo4 that extends from the main structure.</text>
</comment>
<evidence type="ECO:0000256" key="2">
    <source>
        <dbReference type="ARBA" id="ARBA00022478"/>
    </source>
</evidence>
<comment type="domain">
    <text evidence="4">Forms 2 domains with an elongated structure; Rpo4 packs into the hinge region between the 2 domains.</text>
</comment>
<dbReference type="InterPro" id="IPR045113">
    <property type="entry name" value="Rpb7-like"/>
</dbReference>
<dbReference type="AlphaFoldDB" id="Q97BH0"/>
<dbReference type="InterPro" id="IPR003029">
    <property type="entry name" value="S1_domain"/>
</dbReference>
<dbReference type="eggNOG" id="arCOG00675">
    <property type="taxonomic scope" value="Archaea"/>
</dbReference>
<dbReference type="SUPFAM" id="SSF88798">
    <property type="entry name" value="N-terminal, heterodimerisation domain of RBP7 (RpoE)"/>
    <property type="match status" value="1"/>
</dbReference>
<dbReference type="HAMAP" id="MF_00865">
    <property type="entry name" value="RNApol_arch_Rpo7"/>
    <property type="match status" value="1"/>
</dbReference>
<dbReference type="STRING" id="273116.gene:9381267"/>
<dbReference type="Gene3D" id="3.30.1490.120">
    <property type="entry name" value="RNA polymerase Rpb7-like, N-terminal domain"/>
    <property type="match status" value="1"/>
</dbReference>
<name>Q97BH0_THEVO</name>
<dbReference type="EC" id="2.7.7.6" evidence="4"/>
<keyword evidence="4" id="KW-0963">Cytoplasm</keyword>
<dbReference type="InterPro" id="IPR012340">
    <property type="entry name" value="NA-bd_OB-fold"/>
</dbReference>
<dbReference type="KEGG" id="tvo:TVG0469653"/>
<dbReference type="HOGENOM" id="CLU_117966_0_0_2"/>
<evidence type="ECO:0000256" key="4">
    <source>
        <dbReference type="HAMAP-Rule" id="MF_00865"/>
    </source>
</evidence>
<dbReference type="GO" id="GO:0006352">
    <property type="term" value="P:DNA-templated transcription initiation"/>
    <property type="evidence" value="ECO:0007669"/>
    <property type="project" value="InterPro"/>
</dbReference>
<dbReference type="PANTHER" id="PTHR12709">
    <property type="entry name" value="DNA-DIRECTED RNA POLYMERASE II, III"/>
    <property type="match status" value="1"/>
</dbReference>
<evidence type="ECO:0000313" key="6">
    <source>
        <dbReference type="EMBL" id="BAB59627.1"/>
    </source>
</evidence>
<keyword evidence="2 4" id="KW-0240">DNA-directed RNA polymerase</keyword>
<keyword evidence="7" id="KW-1185">Reference proteome</keyword>